<gene>
    <name evidence="1" type="ORF">NLG97_g10066</name>
</gene>
<dbReference type="EMBL" id="JANAKD010002322">
    <property type="protein sequence ID" value="KAJ3473932.1"/>
    <property type="molecule type" value="Genomic_DNA"/>
</dbReference>
<dbReference type="Proteomes" id="UP001148737">
    <property type="component" value="Unassembled WGS sequence"/>
</dbReference>
<sequence>MASILSGISSFIFGGNPRAAEISTNVQLVVDEPETTPAVEDGSQTRAAVSTQPTTLPSRDVFRSQPPQNPFLNTSWHSFGQSGDLPPPYRSRDSNSQLPEDGPDVDDAVSQLTPFEQRIRLSMMHISSLPEYRWDEQVATEKTRLVEKWKACNLRPQLWLEAEELTSLASSIVRRRWLEQGLIKEPMQFWLPRDQTPTGFWPHQGIREGHRPHQVRRLDSSRPFFQFMHEVAAERDHLEFLADPPRLPAELTTHEVDPNPEAVPDDLHTKAYCNVRYEQWEPQGIWDERWGEGLPGMFWKHERHICEVFMEEFGSEEGIGSRCRELSDALPDRSSFRRRRIAIGRYFSADIQNILRMGEPGGEPPLGEPIRYSPDTGYVSQYAVLGNLNPAPEFPRQPPLVPGRDTSGRLSSGLFQSSLEVADPARNTAESLSTRGIFGGDPPRRCLFSGAILEDRAAEESRLSTRGS</sequence>
<evidence type="ECO:0000313" key="2">
    <source>
        <dbReference type="Proteomes" id="UP001148737"/>
    </source>
</evidence>
<accession>A0ACC1QHF7</accession>
<protein>
    <submittedName>
        <fullName evidence="1">Uncharacterized protein</fullName>
    </submittedName>
</protein>
<keyword evidence="2" id="KW-1185">Reference proteome</keyword>
<comment type="caution">
    <text evidence="1">The sequence shown here is derived from an EMBL/GenBank/DDBJ whole genome shotgun (WGS) entry which is preliminary data.</text>
</comment>
<reference evidence="1" key="1">
    <citation type="submission" date="2022-07" db="EMBL/GenBank/DDBJ databases">
        <title>Genome Sequence of Lecanicillium saksenae.</title>
        <authorList>
            <person name="Buettner E."/>
        </authorList>
    </citation>
    <scope>NUCLEOTIDE SEQUENCE</scope>
    <source>
        <strain evidence="1">VT-O1</strain>
    </source>
</reference>
<proteinExistence type="predicted"/>
<evidence type="ECO:0000313" key="1">
    <source>
        <dbReference type="EMBL" id="KAJ3473932.1"/>
    </source>
</evidence>
<organism evidence="1 2">
    <name type="scientific">Lecanicillium saksenae</name>
    <dbReference type="NCBI Taxonomy" id="468837"/>
    <lineage>
        <taxon>Eukaryota</taxon>
        <taxon>Fungi</taxon>
        <taxon>Dikarya</taxon>
        <taxon>Ascomycota</taxon>
        <taxon>Pezizomycotina</taxon>
        <taxon>Sordariomycetes</taxon>
        <taxon>Hypocreomycetidae</taxon>
        <taxon>Hypocreales</taxon>
        <taxon>Cordycipitaceae</taxon>
        <taxon>Lecanicillium</taxon>
    </lineage>
</organism>
<name>A0ACC1QHF7_9HYPO</name>